<dbReference type="InterPro" id="IPR007111">
    <property type="entry name" value="NACHT_NTPase"/>
</dbReference>
<comment type="caution">
    <text evidence="3">The sequence shown here is derived from an EMBL/GenBank/DDBJ whole genome shotgun (WGS) entry which is preliminary data.</text>
</comment>
<evidence type="ECO:0000259" key="2">
    <source>
        <dbReference type="PROSITE" id="PS50837"/>
    </source>
</evidence>
<dbReference type="EMBL" id="CAJMXA010000900">
    <property type="protein sequence ID" value="CAE6446073.1"/>
    <property type="molecule type" value="Genomic_DNA"/>
</dbReference>
<keyword evidence="1" id="KW-0677">Repeat</keyword>
<evidence type="ECO:0000256" key="1">
    <source>
        <dbReference type="ARBA" id="ARBA00022737"/>
    </source>
</evidence>
<sequence length="672" mass="74446">MAMLHPNLTATTFGGSTAAVVNGATSSPAAATTHPSLVDLVSSATMPFRERIQRGFKQVKGKFKAVFPPEGAVIVWKCLTELAGVLGPAGQAIGPIKQVVDEFAECIAIFNMAADGQRKYDVLQRRLENLFEDLANHLGSGPPTMTESMESICKLILKELDSIKMKRNKPGWKRYLEAGGEVDEILVHYTRIADNLERLSLNANLSMWKIMDQHATEYHSDRMSSLVDRLPSSLSARYNSTEAAGLKRRECTPDTRVGVLAHILGWAGSSDEGSVYWLNGMAGTGKTTITYSVCTRLDADHKLAASFFCSRLRGECRNVNVIFPSIAYQLARFSRPFMSALSAVLKQDPDAHTRSLRLQYEALITKPLSKSKGTLPDGLVVVIDALDECEDKQSTGQMLDILLGEAASLPIRFIISSRPEPEIRDRITKGSANSRLVLHELGKGAVQADIELYLRTELSPINPSNEEITALVERAGILFIYAATAIRFIGYDNFRRNPGDRLRTILDGSRSHENMEHKEIDQLYTTILGAAFNDALLRSVERDDMQQVLHTVICAREPLTVRGLSELLRMNSVERVRSALRPLWSVLHVIEASELVGTLHASFPDFIFDSARSEGYHCDANAYNRQLAERCFECISGTKPQFNICGLESSYLPDESVPDLEDRVIKSIPQEL</sequence>
<dbReference type="SUPFAM" id="SSF52540">
    <property type="entry name" value="P-loop containing nucleoside triphosphate hydrolases"/>
    <property type="match status" value="1"/>
</dbReference>
<dbReference type="PANTHER" id="PTHR10039">
    <property type="entry name" value="AMELOGENIN"/>
    <property type="match status" value="1"/>
</dbReference>
<dbReference type="Gene3D" id="3.40.50.300">
    <property type="entry name" value="P-loop containing nucleotide triphosphate hydrolases"/>
    <property type="match status" value="1"/>
</dbReference>
<dbReference type="PANTHER" id="PTHR10039:SF14">
    <property type="entry name" value="NACHT DOMAIN-CONTAINING PROTEIN"/>
    <property type="match status" value="1"/>
</dbReference>
<name>A0A8H3B289_9AGAM</name>
<dbReference type="PROSITE" id="PS50837">
    <property type="entry name" value="NACHT"/>
    <property type="match status" value="1"/>
</dbReference>
<evidence type="ECO:0000313" key="3">
    <source>
        <dbReference type="EMBL" id="CAE6446073.1"/>
    </source>
</evidence>
<dbReference type="InterPro" id="IPR056884">
    <property type="entry name" value="NPHP3-like_N"/>
</dbReference>
<protein>
    <recommendedName>
        <fullName evidence="2">NACHT domain-containing protein</fullName>
    </recommendedName>
</protein>
<dbReference type="AlphaFoldDB" id="A0A8H3B289"/>
<feature type="domain" description="NACHT" evidence="2">
    <location>
        <begin position="274"/>
        <end position="419"/>
    </location>
</feature>
<dbReference type="Proteomes" id="UP000663853">
    <property type="component" value="Unassembled WGS sequence"/>
</dbReference>
<gene>
    <name evidence="3" type="ORF">RDB_LOCUS42881</name>
</gene>
<feature type="non-terminal residue" evidence="3">
    <location>
        <position position="1"/>
    </location>
</feature>
<proteinExistence type="predicted"/>
<accession>A0A8H3B289</accession>
<evidence type="ECO:0000313" key="4">
    <source>
        <dbReference type="Proteomes" id="UP000663853"/>
    </source>
</evidence>
<organism evidence="3 4">
    <name type="scientific">Rhizoctonia solani</name>
    <dbReference type="NCBI Taxonomy" id="456999"/>
    <lineage>
        <taxon>Eukaryota</taxon>
        <taxon>Fungi</taxon>
        <taxon>Dikarya</taxon>
        <taxon>Basidiomycota</taxon>
        <taxon>Agaricomycotina</taxon>
        <taxon>Agaricomycetes</taxon>
        <taxon>Cantharellales</taxon>
        <taxon>Ceratobasidiaceae</taxon>
        <taxon>Rhizoctonia</taxon>
    </lineage>
</organism>
<dbReference type="Pfam" id="PF24883">
    <property type="entry name" value="NPHP3_N"/>
    <property type="match status" value="1"/>
</dbReference>
<dbReference type="InterPro" id="IPR027417">
    <property type="entry name" value="P-loop_NTPase"/>
</dbReference>
<reference evidence="3" key="1">
    <citation type="submission" date="2021-01" db="EMBL/GenBank/DDBJ databases">
        <authorList>
            <person name="Kaushik A."/>
        </authorList>
    </citation>
    <scope>NUCLEOTIDE SEQUENCE</scope>
    <source>
        <strain evidence="3">AG6-10EEA</strain>
    </source>
</reference>